<dbReference type="AlphaFoldDB" id="A0A4Y9JCZ2"/>
<sequence>MKKGGIGGANTKTGLAFELKTDFPTFLNQQSGYSIENIDYNTTRRNDGTIIRGTKLRSKPLRWKISFLGEEVGQIFQKDGLYRYFDEIDGYDYTKIISAKLLPDEAIFVINSNTVYIIEKKTQSGGGSVDEKLQTCDFKLKQYKKLFSPLNKEANYSYLLDKDWFEQSRYKDVLDYIISVGCKYYFNFIPLDVIGLPLPLKEEN</sequence>
<gene>
    <name evidence="1" type="ORF">E4T82_00855</name>
</gene>
<dbReference type="RefSeq" id="WP_135181019.1">
    <property type="nucleotide sequence ID" value="NZ_JADGKZ010000001.1"/>
</dbReference>
<dbReference type="Proteomes" id="UP000297253">
    <property type="component" value="Unassembled WGS sequence"/>
</dbReference>
<dbReference type="EMBL" id="SPPD01000001">
    <property type="protein sequence ID" value="TFU98890.1"/>
    <property type="molecule type" value="Genomic_DNA"/>
</dbReference>
<organism evidence="1 2">
    <name type="scientific">Streptococcus cuniculi</name>
    <dbReference type="NCBI Taxonomy" id="1432788"/>
    <lineage>
        <taxon>Bacteria</taxon>
        <taxon>Bacillati</taxon>
        <taxon>Bacillota</taxon>
        <taxon>Bacilli</taxon>
        <taxon>Lactobacillales</taxon>
        <taxon>Streptococcaceae</taxon>
        <taxon>Streptococcus</taxon>
    </lineage>
</organism>
<accession>A0A4Y9JCZ2</accession>
<protein>
    <submittedName>
        <fullName evidence="1">Uncharacterized protein</fullName>
    </submittedName>
</protein>
<name>A0A4Y9JCZ2_9STRE</name>
<proteinExistence type="predicted"/>
<dbReference type="OrthoDB" id="5361365at2"/>
<evidence type="ECO:0000313" key="1">
    <source>
        <dbReference type="EMBL" id="TFU98890.1"/>
    </source>
</evidence>
<comment type="caution">
    <text evidence="1">The sequence shown here is derived from an EMBL/GenBank/DDBJ whole genome shotgun (WGS) entry which is preliminary data.</text>
</comment>
<evidence type="ECO:0000313" key="2">
    <source>
        <dbReference type="Proteomes" id="UP000297253"/>
    </source>
</evidence>
<reference evidence="1 2" key="1">
    <citation type="submission" date="2019-03" db="EMBL/GenBank/DDBJ databases">
        <title>Diversity of the mouse oral microbiome.</title>
        <authorList>
            <person name="Joseph S."/>
            <person name="Aduse-Opoku J."/>
            <person name="Curtis M."/>
            <person name="Wade W."/>
            <person name="Hashim A."/>
        </authorList>
    </citation>
    <scope>NUCLEOTIDE SEQUENCE [LARGE SCALE GENOMIC DNA]</scope>
    <source>
        <strain evidence="1 2">WM131</strain>
    </source>
</reference>